<dbReference type="CDD" id="cd07100">
    <property type="entry name" value="ALDH_SSADH1_GabD1"/>
    <property type="match status" value="1"/>
</dbReference>
<comment type="similarity">
    <text evidence="1">Belongs to the aldehyde dehydrogenase family.</text>
</comment>
<dbReference type="FunFam" id="3.40.309.10:FF:000010">
    <property type="entry name" value="Gamma-aminobutyraldehyde dehydrogenase"/>
    <property type="match status" value="1"/>
</dbReference>
<sequence>MGRITTVDPATGHDLTTYDTFDEAALDAAIGGAHAAYAAWSQHPLGERTDLLRAVGKLLTEKREEYAALITAEMGKPLAEALAEVDKCAWNCDVVADSAAGWLADHEVASSASSSWLSYEPLGVVFAVMPWNYPFWQVLRFACAALVAGNAGVLKHSPNVTGCALAIETLFAEAGAPAGLFTTVVLADDQLPEATPRIIGDPRIAAVTLTGSERAGEAVGGAAGRFLKKSVLELGGSDPFVVLDDADLPAAAAAAAKSRFGNNGQSCIAAKRFIVSASVADEFVALLVERVAALELGDPTAPGTTVGPMARSDLRDGLHDQVTRAVAQGATLVTGGEPVPGAGYYYAPTVLDHVEPRTVAFDEETFGPVAAVVRARDDDHAVELANDTDYGLGAAVWGSSPRALAVGRRIRSGALFVNAMVASDPRLPFGGIGRSGYGRELSAEGTREFTNVRTVFVGGA</sequence>
<dbReference type="GO" id="GO:0004030">
    <property type="term" value="F:aldehyde dehydrogenase [NAD(P)+] activity"/>
    <property type="evidence" value="ECO:0007669"/>
    <property type="project" value="InterPro"/>
</dbReference>
<dbReference type="InterPro" id="IPR016163">
    <property type="entry name" value="Ald_DH_C"/>
</dbReference>
<dbReference type="InterPro" id="IPR015590">
    <property type="entry name" value="Aldehyde_DH_dom"/>
</dbReference>
<evidence type="ECO:0000256" key="3">
    <source>
        <dbReference type="ARBA" id="ARBA00023002"/>
    </source>
</evidence>
<dbReference type="Gene3D" id="3.40.309.10">
    <property type="entry name" value="Aldehyde Dehydrogenase, Chain A, domain 2"/>
    <property type="match status" value="1"/>
</dbReference>
<keyword evidence="6" id="KW-1185">Reference proteome</keyword>
<dbReference type="Proteomes" id="UP000523955">
    <property type="component" value="Unassembled WGS sequence"/>
</dbReference>
<name>A0A7X0RJH7_9ACTN</name>
<keyword evidence="2" id="KW-0521">NADP</keyword>
<feature type="domain" description="Aldehyde dehydrogenase" evidence="4">
    <location>
        <begin position="4"/>
        <end position="455"/>
    </location>
</feature>
<proteinExistence type="inferred from homology"/>
<evidence type="ECO:0000313" key="5">
    <source>
        <dbReference type="EMBL" id="MBB6628193.1"/>
    </source>
</evidence>
<dbReference type="AlphaFoldDB" id="A0A7X0RJH7"/>
<dbReference type="PANTHER" id="PTHR43217">
    <property type="entry name" value="SUCCINATE SEMIALDEHYDE DEHYDROGENASE [NAD(P)+] SAD"/>
    <property type="match status" value="1"/>
</dbReference>
<dbReference type="InterPro" id="IPR047110">
    <property type="entry name" value="GABD/Sad-like"/>
</dbReference>
<dbReference type="EMBL" id="JACKXE010000001">
    <property type="protein sequence ID" value="MBB6628193.1"/>
    <property type="molecule type" value="Genomic_DNA"/>
</dbReference>
<evidence type="ECO:0000313" key="6">
    <source>
        <dbReference type="Proteomes" id="UP000523955"/>
    </source>
</evidence>
<dbReference type="InterPro" id="IPR016160">
    <property type="entry name" value="Ald_DH_CS_CYS"/>
</dbReference>
<evidence type="ECO:0000259" key="4">
    <source>
        <dbReference type="Pfam" id="PF00171"/>
    </source>
</evidence>
<protein>
    <submittedName>
        <fullName evidence="5">NAD-dependent succinate-semialdehyde dehydrogenase</fullName>
    </submittedName>
</protein>
<dbReference type="InterPro" id="IPR016162">
    <property type="entry name" value="Ald_DH_N"/>
</dbReference>
<evidence type="ECO:0000256" key="1">
    <source>
        <dbReference type="ARBA" id="ARBA00009986"/>
    </source>
</evidence>
<dbReference type="SUPFAM" id="SSF53720">
    <property type="entry name" value="ALDH-like"/>
    <property type="match status" value="1"/>
</dbReference>
<dbReference type="Gene3D" id="3.40.605.10">
    <property type="entry name" value="Aldehyde Dehydrogenase, Chain A, domain 1"/>
    <property type="match status" value="1"/>
</dbReference>
<evidence type="ECO:0000256" key="2">
    <source>
        <dbReference type="ARBA" id="ARBA00022857"/>
    </source>
</evidence>
<dbReference type="PANTHER" id="PTHR43217:SF1">
    <property type="entry name" value="SUCCINATE SEMIALDEHYDE DEHYDROGENASE [NAD(P)+] SAD"/>
    <property type="match status" value="1"/>
</dbReference>
<dbReference type="RefSeq" id="WP_185253275.1">
    <property type="nucleotide sequence ID" value="NZ_JACKXE010000001.1"/>
</dbReference>
<accession>A0A7X0RJH7</accession>
<comment type="caution">
    <text evidence="5">The sequence shown here is derived from an EMBL/GenBank/DDBJ whole genome shotgun (WGS) entry which is preliminary data.</text>
</comment>
<organism evidence="5 6">
    <name type="scientific">Nocardioides luti</name>
    <dbReference type="NCBI Taxonomy" id="2761101"/>
    <lineage>
        <taxon>Bacteria</taxon>
        <taxon>Bacillati</taxon>
        <taxon>Actinomycetota</taxon>
        <taxon>Actinomycetes</taxon>
        <taxon>Propionibacteriales</taxon>
        <taxon>Nocardioidaceae</taxon>
        <taxon>Nocardioides</taxon>
    </lineage>
</organism>
<dbReference type="PROSITE" id="PS00070">
    <property type="entry name" value="ALDEHYDE_DEHYDR_CYS"/>
    <property type="match status" value="1"/>
</dbReference>
<gene>
    <name evidence="5" type="ORF">H5V45_12760</name>
</gene>
<dbReference type="InterPro" id="IPR016161">
    <property type="entry name" value="Ald_DH/histidinol_DH"/>
</dbReference>
<dbReference type="Pfam" id="PF00171">
    <property type="entry name" value="Aldedh"/>
    <property type="match status" value="1"/>
</dbReference>
<dbReference type="GO" id="GO:0004777">
    <property type="term" value="F:succinate-semialdehyde dehydrogenase (NAD+) activity"/>
    <property type="evidence" value="ECO:0007669"/>
    <property type="project" value="TreeGrafter"/>
</dbReference>
<dbReference type="FunFam" id="3.40.605.10:FF:000012">
    <property type="entry name" value="NAD-dependent succinate-semialdehyde dehydrogenase"/>
    <property type="match status" value="1"/>
</dbReference>
<dbReference type="InterPro" id="IPR044148">
    <property type="entry name" value="ALDH_GabD1-like"/>
</dbReference>
<keyword evidence="3" id="KW-0560">Oxidoreductase</keyword>
<reference evidence="5 6" key="1">
    <citation type="submission" date="2020-08" db="EMBL/GenBank/DDBJ databases">
        <authorList>
            <person name="Seo M.-J."/>
        </authorList>
    </citation>
    <scope>NUCLEOTIDE SEQUENCE [LARGE SCALE GENOMIC DNA]</scope>
    <source>
        <strain evidence="5 6">KIGAM211</strain>
    </source>
</reference>